<keyword evidence="1" id="KW-1185">Reference proteome</keyword>
<evidence type="ECO:0000313" key="2">
    <source>
        <dbReference type="WBParaSite" id="MBELARI_LOCUS6082"/>
    </source>
</evidence>
<dbReference type="AlphaFoldDB" id="A0AAF3JA84"/>
<protein>
    <submittedName>
        <fullName evidence="2">Saposin B-type domain-containing protein</fullName>
    </submittedName>
</protein>
<organism evidence="1 2">
    <name type="scientific">Mesorhabditis belari</name>
    <dbReference type="NCBI Taxonomy" id="2138241"/>
    <lineage>
        <taxon>Eukaryota</taxon>
        <taxon>Metazoa</taxon>
        <taxon>Ecdysozoa</taxon>
        <taxon>Nematoda</taxon>
        <taxon>Chromadorea</taxon>
        <taxon>Rhabditida</taxon>
        <taxon>Rhabditina</taxon>
        <taxon>Rhabditomorpha</taxon>
        <taxon>Rhabditoidea</taxon>
        <taxon>Rhabditidae</taxon>
        <taxon>Mesorhabditinae</taxon>
        <taxon>Mesorhabditis</taxon>
    </lineage>
</organism>
<name>A0AAF3JA84_9BILA</name>
<dbReference type="Proteomes" id="UP000887575">
    <property type="component" value="Unassembled WGS sequence"/>
</dbReference>
<accession>A0AAF3JA84</accession>
<proteinExistence type="predicted"/>
<dbReference type="WBParaSite" id="MBELARI_LOCUS6082">
    <property type="protein sequence ID" value="MBELARI_LOCUS6082"/>
    <property type="gene ID" value="MBELARI_LOCUS6082"/>
</dbReference>
<reference evidence="2" key="1">
    <citation type="submission" date="2024-02" db="UniProtKB">
        <authorList>
            <consortium name="WormBaseParasite"/>
        </authorList>
    </citation>
    <scope>IDENTIFICATION</scope>
</reference>
<sequence>MSSFFKFLFSFVAIFILGSLSVMLLTRDQQSLHRDQARCRYCNGVLALTLETQRNLSDPEQLFDSKFMESRVGEEFCLNVPMNEESRHLQHKCLGVVLELLTERMLRMLWELRDDPSKDKAYLCEMWWPDLKCEFE</sequence>
<evidence type="ECO:0000313" key="1">
    <source>
        <dbReference type="Proteomes" id="UP000887575"/>
    </source>
</evidence>